<dbReference type="InterPro" id="IPR036945">
    <property type="entry name" value="DAGK_sf"/>
</dbReference>
<dbReference type="PANTHER" id="PTHR34299">
    <property type="entry name" value="DIACYLGLYCEROL KINASE"/>
    <property type="match status" value="1"/>
</dbReference>
<keyword evidence="10 19" id="KW-1133">Transmembrane helix</keyword>
<evidence type="ECO:0000256" key="6">
    <source>
        <dbReference type="ARBA" id="ARBA00022692"/>
    </source>
</evidence>
<comment type="cofactor">
    <cofactor evidence="18">
        <name>Mg(2+)</name>
        <dbReference type="ChEBI" id="CHEBI:18420"/>
    </cofactor>
    <text evidence="18">Mn(2+), Zn(2+), Cd(2+) and Co(2+) support activity to lesser extents.</text>
</comment>
<evidence type="ECO:0000256" key="2">
    <source>
        <dbReference type="ARBA" id="ARBA00005967"/>
    </source>
</evidence>
<reference evidence="21" key="1">
    <citation type="submission" date="2022-12" db="EMBL/GenBank/DDBJ databases">
        <title>Reference genome sequencing for broad-spectrum identification of bacterial and archaeal isolates by mass spectrometry.</title>
        <authorList>
            <person name="Sekiguchi Y."/>
            <person name="Tourlousse D.M."/>
        </authorList>
    </citation>
    <scope>NUCLEOTIDE SEQUENCE</scope>
    <source>
        <strain evidence="21">10succ1</strain>
    </source>
</reference>
<dbReference type="Pfam" id="PF01219">
    <property type="entry name" value="DAGK_prokar"/>
    <property type="match status" value="1"/>
</dbReference>
<evidence type="ECO:0000256" key="1">
    <source>
        <dbReference type="ARBA" id="ARBA00004651"/>
    </source>
</evidence>
<evidence type="ECO:0000256" key="7">
    <source>
        <dbReference type="ARBA" id="ARBA00022741"/>
    </source>
</evidence>
<feature type="transmembrane region" description="Helical" evidence="19">
    <location>
        <begin position="136"/>
        <end position="157"/>
    </location>
</feature>
<evidence type="ECO:0000256" key="12">
    <source>
        <dbReference type="ARBA" id="ARBA00023136"/>
    </source>
</evidence>
<feature type="transmembrane region" description="Helical" evidence="19">
    <location>
        <begin position="178"/>
        <end position="203"/>
    </location>
</feature>
<feature type="binding site" evidence="17">
    <location>
        <position position="28"/>
    </location>
    <ligand>
        <name>ATP</name>
        <dbReference type="ChEBI" id="CHEBI:30616"/>
    </ligand>
</feature>
<keyword evidence="4" id="KW-0444">Lipid biosynthesis</keyword>
<dbReference type="RefSeq" id="WP_281836262.1">
    <property type="nucleotide sequence ID" value="NZ_BSDY01000011.1"/>
</dbReference>
<comment type="caution">
    <text evidence="21">The sequence shown here is derived from an EMBL/GenBank/DDBJ whole genome shotgun (WGS) entry which is preliminary data.</text>
</comment>
<keyword evidence="12 19" id="KW-0472">Membrane</keyword>
<dbReference type="EMBL" id="BSDY01000011">
    <property type="protein sequence ID" value="GLI56877.1"/>
    <property type="molecule type" value="Genomic_DNA"/>
</dbReference>
<keyword evidence="18" id="KW-0460">Magnesium</keyword>
<keyword evidence="5" id="KW-0808">Transferase</keyword>
<dbReference type="InterPro" id="IPR000829">
    <property type="entry name" value="DAGK"/>
</dbReference>
<evidence type="ECO:0000256" key="13">
    <source>
        <dbReference type="ARBA" id="ARBA00023209"/>
    </source>
</evidence>
<keyword evidence="3" id="KW-1003">Cell membrane</keyword>
<feature type="transmembrane region" description="Helical" evidence="19">
    <location>
        <begin position="96"/>
        <end position="116"/>
    </location>
</feature>
<feature type="binding site" evidence="17">
    <location>
        <position position="76"/>
    </location>
    <ligand>
        <name>ATP</name>
        <dbReference type="ChEBI" id="CHEBI:30616"/>
    </ligand>
</feature>
<dbReference type="AlphaFoldDB" id="A0A9W6GNN0"/>
<evidence type="ECO:0000256" key="8">
    <source>
        <dbReference type="ARBA" id="ARBA00022777"/>
    </source>
</evidence>
<keyword evidence="18" id="KW-0479">Metal-binding</keyword>
<feature type="binding site" evidence="16">
    <location>
        <position position="69"/>
    </location>
    <ligand>
        <name>substrate</name>
    </ligand>
</feature>
<feature type="transmembrane region" description="Helical" evidence="19">
    <location>
        <begin position="33"/>
        <end position="50"/>
    </location>
</feature>
<evidence type="ECO:0000313" key="21">
    <source>
        <dbReference type="EMBL" id="GLI56877.1"/>
    </source>
</evidence>
<evidence type="ECO:0000256" key="16">
    <source>
        <dbReference type="PIRSR" id="PIRSR600829-2"/>
    </source>
</evidence>
<evidence type="ECO:0000256" key="5">
    <source>
        <dbReference type="ARBA" id="ARBA00022679"/>
    </source>
</evidence>
<evidence type="ECO:0000256" key="3">
    <source>
        <dbReference type="ARBA" id="ARBA00022475"/>
    </source>
</evidence>
<dbReference type="PANTHER" id="PTHR34299:SF1">
    <property type="entry name" value="DIACYLGLYCEROL KINASE"/>
    <property type="match status" value="1"/>
</dbReference>
<name>A0A9W6GNN0_9FUSO</name>
<proteinExistence type="inferred from homology"/>
<feature type="binding site" evidence="17">
    <location>
        <position position="16"/>
    </location>
    <ligand>
        <name>ATP</name>
        <dbReference type="ChEBI" id="CHEBI:30616"/>
    </ligand>
</feature>
<sequence length="237" mass="26032">MNKLKDGHTLRESFNYAIEGIIDALKTERHMKVHAGMTFIVVMLCILYGVTKQEIIALSVVITMVWMAELFNTAVENSIDIVCKAYHPLAKKAKDVAAGAVLVTSVNAAVVGYLVFHDKLKDKMQLTFDVFKRSYQHSLVMIMAIIVISVFVIKSFFKKGTPLQGGMPSGHSAIAASLWITVAFITSSIKVFFLSMFLMLLVIQSRVEGKIHTLGETLAGALLGAAVTYLVLIFLGM</sequence>
<protein>
    <submittedName>
        <fullName evidence="21">Diacylglycerol kinase</fullName>
    </submittedName>
</protein>
<accession>A0A9W6GNN0</accession>
<dbReference type="Pfam" id="PF01569">
    <property type="entry name" value="PAP2"/>
    <property type="match status" value="1"/>
</dbReference>
<keyword evidence="9 17" id="KW-0067">ATP-binding</keyword>
<keyword evidence="11" id="KW-0443">Lipid metabolism</keyword>
<feature type="binding site" evidence="17">
    <location>
        <begin position="94"/>
        <end position="95"/>
    </location>
    <ligand>
        <name>ATP</name>
        <dbReference type="ChEBI" id="CHEBI:30616"/>
    </ligand>
</feature>
<dbReference type="GO" id="GO:0046872">
    <property type="term" value="F:metal ion binding"/>
    <property type="evidence" value="ECO:0007669"/>
    <property type="project" value="UniProtKB-KW"/>
</dbReference>
<dbReference type="GO" id="GO:0008654">
    <property type="term" value="P:phospholipid biosynthetic process"/>
    <property type="evidence" value="ECO:0007669"/>
    <property type="project" value="UniProtKB-KW"/>
</dbReference>
<gene>
    <name evidence="21" type="ORF">PM10SUCC1_23910</name>
</gene>
<keyword evidence="13" id="KW-0594">Phospholipid biosynthesis</keyword>
<evidence type="ECO:0000256" key="11">
    <source>
        <dbReference type="ARBA" id="ARBA00023098"/>
    </source>
</evidence>
<keyword evidence="7 17" id="KW-0547">Nucleotide-binding</keyword>
<evidence type="ECO:0000256" key="17">
    <source>
        <dbReference type="PIRSR" id="PIRSR600829-3"/>
    </source>
</evidence>
<dbReference type="Proteomes" id="UP001144471">
    <property type="component" value="Unassembled WGS sequence"/>
</dbReference>
<dbReference type="InterPro" id="IPR036938">
    <property type="entry name" value="PAP2/HPO_sf"/>
</dbReference>
<organism evidence="21 22">
    <name type="scientific">Propionigenium maris DSM 9537</name>
    <dbReference type="NCBI Taxonomy" id="1123000"/>
    <lineage>
        <taxon>Bacteria</taxon>
        <taxon>Fusobacteriati</taxon>
        <taxon>Fusobacteriota</taxon>
        <taxon>Fusobacteriia</taxon>
        <taxon>Fusobacteriales</taxon>
        <taxon>Fusobacteriaceae</taxon>
        <taxon>Propionigenium</taxon>
    </lineage>
</organism>
<keyword evidence="14" id="KW-1208">Phospholipid metabolism</keyword>
<feature type="domain" description="Phosphatidic acid phosphatase type 2/haloperoxidase" evidence="20">
    <location>
        <begin position="159"/>
        <end position="234"/>
    </location>
</feature>
<evidence type="ECO:0000256" key="4">
    <source>
        <dbReference type="ARBA" id="ARBA00022516"/>
    </source>
</evidence>
<dbReference type="Gene3D" id="1.20.144.10">
    <property type="entry name" value="Phosphatidic acid phosphatase type 2/haloperoxidase"/>
    <property type="match status" value="1"/>
</dbReference>
<evidence type="ECO:0000313" key="22">
    <source>
        <dbReference type="Proteomes" id="UP001144471"/>
    </source>
</evidence>
<comment type="similarity">
    <text evidence="2">Belongs to the bacterial diacylglycerol kinase family.</text>
</comment>
<dbReference type="GO" id="GO:0016301">
    <property type="term" value="F:kinase activity"/>
    <property type="evidence" value="ECO:0007669"/>
    <property type="project" value="UniProtKB-KW"/>
</dbReference>
<feature type="active site" description="Proton acceptor" evidence="15">
    <location>
        <position position="69"/>
    </location>
</feature>
<keyword evidence="6 19" id="KW-0812">Transmembrane</keyword>
<evidence type="ECO:0000259" key="20">
    <source>
        <dbReference type="Pfam" id="PF01569"/>
    </source>
</evidence>
<dbReference type="GO" id="GO:0005886">
    <property type="term" value="C:plasma membrane"/>
    <property type="evidence" value="ECO:0007669"/>
    <property type="project" value="UniProtKB-SubCell"/>
</dbReference>
<dbReference type="SUPFAM" id="SSF48317">
    <property type="entry name" value="Acid phosphatase/Vanadium-dependent haloperoxidase"/>
    <property type="match status" value="1"/>
</dbReference>
<dbReference type="GO" id="GO:0005524">
    <property type="term" value="F:ATP binding"/>
    <property type="evidence" value="ECO:0007669"/>
    <property type="project" value="UniProtKB-KW"/>
</dbReference>
<evidence type="ECO:0000256" key="14">
    <source>
        <dbReference type="ARBA" id="ARBA00023264"/>
    </source>
</evidence>
<feature type="binding site" evidence="18">
    <location>
        <position position="76"/>
    </location>
    <ligand>
        <name>a divalent metal cation</name>
        <dbReference type="ChEBI" id="CHEBI:60240"/>
    </ligand>
</feature>
<dbReference type="CDD" id="cd14266">
    <property type="entry name" value="UDPK_IM_PAP2_like"/>
    <property type="match status" value="1"/>
</dbReference>
<feature type="transmembrane region" description="Helical" evidence="19">
    <location>
        <begin position="218"/>
        <end position="236"/>
    </location>
</feature>
<evidence type="ECO:0000256" key="10">
    <source>
        <dbReference type="ARBA" id="ARBA00022989"/>
    </source>
</evidence>
<comment type="subcellular location">
    <subcellularLocation>
        <location evidence="1">Cell membrane</location>
        <topology evidence="1">Multi-pass membrane protein</topology>
    </subcellularLocation>
</comment>
<evidence type="ECO:0000256" key="19">
    <source>
        <dbReference type="SAM" id="Phobius"/>
    </source>
</evidence>
<evidence type="ECO:0000256" key="15">
    <source>
        <dbReference type="PIRSR" id="PIRSR600829-1"/>
    </source>
</evidence>
<keyword evidence="22" id="KW-1185">Reference proteome</keyword>
<dbReference type="InterPro" id="IPR000326">
    <property type="entry name" value="PAP2/HPO"/>
</dbReference>
<evidence type="ECO:0000256" key="18">
    <source>
        <dbReference type="PIRSR" id="PIRSR600829-4"/>
    </source>
</evidence>
<dbReference type="Gene3D" id="1.10.287.3610">
    <property type="match status" value="1"/>
</dbReference>
<feature type="transmembrane region" description="Helical" evidence="19">
    <location>
        <begin position="56"/>
        <end position="75"/>
    </location>
</feature>
<feature type="binding site" evidence="18">
    <location>
        <position position="28"/>
    </location>
    <ligand>
        <name>a divalent metal cation</name>
        <dbReference type="ChEBI" id="CHEBI:60240"/>
    </ligand>
</feature>
<keyword evidence="8 21" id="KW-0418">Kinase</keyword>
<evidence type="ECO:0000256" key="9">
    <source>
        <dbReference type="ARBA" id="ARBA00022840"/>
    </source>
</evidence>